<proteinExistence type="predicted"/>
<evidence type="ECO:0000313" key="1">
    <source>
        <dbReference type="EMBL" id="KKL85450.1"/>
    </source>
</evidence>
<reference evidence="1" key="1">
    <citation type="journal article" date="2015" name="Nature">
        <title>Complex archaea that bridge the gap between prokaryotes and eukaryotes.</title>
        <authorList>
            <person name="Spang A."/>
            <person name="Saw J.H."/>
            <person name="Jorgensen S.L."/>
            <person name="Zaremba-Niedzwiedzka K."/>
            <person name="Martijn J."/>
            <person name="Lind A.E."/>
            <person name="van Eijk R."/>
            <person name="Schleper C."/>
            <person name="Guy L."/>
            <person name="Ettema T.J."/>
        </authorList>
    </citation>
    <scope>NUCLEOTIDE SEQUENCE</scope>
</reference>
<dbReference type="EMBL" id="LAZR01021401">
    <property type="protein sequence ID" value="KKL85450.1"/>
    <property type="molecule type" value="Genomic_DNA"/>
</dbReference>
<protein>
    <submittedName>
        <fullName evidence="1">Uncharacterized protein</fullName>
    </submittedName>
</protein>
<comment type="caution">
    <text evidence="1">The sequence shown here is derived from an EMBL/GenBank/DDBJ whole genome shotgun (WGS) entry which is preliminary data.</text>
</comment>
<name>A0A0F9HUS5_9ZZZZ</name>
<sequence length="41" mass="4822">MTSIRAKKKTLTIYQRESNLKALLEDAQEMNFDESLIQVYT</sequence>
<accession>A0A0F9HUS5</accession>
<dbReference type="AlphaFoldDB" id="A0A0F9HUS5"/>
<gene>
    <name evidence="1" type="ORF">LCGC14_1954550</name>
</gene>
<feature type="non-terminal residue" evidence="1">
    <location>
        <position position="41"/>
    </location>
</feature>
<organism evidence="1">
    <name type="scientific">marine sediment metagenome</name>
    <dbReference type="NCBI Taxonomy" id="412755"/>
    <lineage>
        <taxon>unclassified sequences</taxon>
        <taxon>metagenomes</taxon>
        <taxon>ecological metagenomes</taxon>
    </lineage>
</organism>